<dbReference type="EC" id="3.6.1.55" evidence="11"/>
<gene>
    <name evidence="13" type="ORF">A3G52_03320</name>
</gene>
<dbReference type="InterPro" id="IPR020084">
    <property type="entry name" value="NUDIX_hydrolase_CS"/>
</dbReference>
<dbReference type="InterPro" id="IPR015797">
    <property type="entry name" value="NUDIX_hydrolase-like_dom_sf"/>
</dbReference>
<comment type="catalytic activity">
    <reaction evidence="10">
        <text>8-oxo-dGTP + H2O = 8-oxo-dGMP + diphosphate + H(+)</text>
        <dbReference type="Rhea" id="RHEA:31575"/>
        <dbReference type="ChEBI" id="CHEBI:15377"/>
        <dbReference type="ChEBI" id="CHEBI:15378"/>
        <dbReference type="ChEBI" id="CHEBI:33019"/>
        <dbReference type="ChEBI" id="CHEBI:63224"/>
        <dbReference type="ChEBI" id="CHEBI:77896"/>
        <dbReference type="EC" id="3.6.1.55"/>
    </reaction>
</comment>
<keyword evidence="4" id="KW-0235">DNA replication</keyword>
<keyword evidence="9" id="KW-0234">DNA repair</keyword>
<keyword evidence="8" id="KW-0460">Magnesium</keyword>
<evidence type="ECO:0000256" key="8">
    <source>
        <dbReference type="ARBA" id="ARBA00022842"/>
    </source>
</evidence>
<dbReference type="PANTHER" id="PTHR47707:SF1">
    <property type="entry name" value="NUDIX HYDROLASE FAMILY PROTEIN"/>
    <property type="match status" value="1"/>
</dbReference>
<keyword evidence="3" id="KW-0515">Mutator protein</keyword>
<dbReference type="Pfam" id="PF00293">
    <property type="entry name" value="NUDIX"/>
    <property type="match status" value="1"/>
</dbReference>
<dbReference type="InterPro" id="IPR000086">
    <property type="entry name" value="NUDIX_hydrolase_dom"/>
</dbReference>
<evidence type="ECO:0000256" key="7">
    <source>
        <dbReference type="ARBA" id="ARBA00022801"/>
    </source>
</evidence>
<dbReference type="PANTHER" id="PTHR47707">
    <property type="entry name" value="8-OXO-DGTP DIPHOSPHATASE"/>
    <property type="match status" value="1"/>
</dbReference>
<evidence type="ECO:0000256" key="1">
    <source>
        <dbReference type="ARBA" id="ARBA00001946"/>
    </source>
</evidence>
<evidence type="ECO:0000256" key="5">
    <source>
        <dbReference type="ARBA" id="ARBA00022723"/>
    </source>
</evidence>
<evidence type="ECO:0000256" key="6">
    <source>
        <dbReference type="ARBA" id="ARBA00022763"/>
    </source>
</evidence>
<feature type="domain" description="Nudix hydrolase" evidence="12">
    <location>
        <begin position="4"/>
        <end position="142"/>
    </location>
</feature>
<evidence type="ECO:0000256" key="2">
    <source>
        <dbReference type="ARBA" id="ARBA00005582"/>
    </source>
</evidence>
<keyword evidence="7" id="KW-0378">Hydrolase</keyword>
<dbReference type="GO" id="GO:0008413">
    <property type="term" value="F:8-oxo-7,8-dihydroguanosine triphosphate pyrophosphatase activity"/>
    <property type="evidence" value="ECO:0007669"/>
    <property type="project" value="TreeGrafter"/>
</dbReference>
<dbReference type="GO" id="GO:0044716">
    <property type="term" value="F:8-oxo-GDP phosphatase activity"/>
    <property type="evidence" value="ECO:0007669"/>
    <property type="project" value="TreeGrafter"/>
</dbReference>
<dbReference type="PROSITE" id="PS51462">
    <property type="entry name" value="NUDIX"/>
    <property type="match status" value="1"/>
</dbReference>
<accession>A0A1G2P377</accession>
<evidence type="ECO:0000256" key="4">
    <source>
        <dbReference type="ARBA" id="ARBA00022705"/>
    </source>
</evidence>
<evidence type="ECO:0000259" key="12">
    <source>
        <dbReference type="PROSITE" id="PS51462"/>
    </source>
</evidence>
<reference evidence="13 14" key="1">
    <citation type="journal article" date="2016" name="Nat. Commun.">
        <title>Thousands of microbial genomes shed light on interconnected biogeochemical processes in an aquifer system.</title>
        <authorList>
            <person name="Anantharaman K."/>
            <person name="Brown C.T."/>
            <person name="Hug L.A."/>
            <person name="Sharon I."/>
            <person name="Castelle C.J."/>
            <person name="Probst A.J."/>
            <person name="Thomas B.C."/>
            <person name="Singh A."/>
            <person name="Wilkins M.J."/>
            <person name="Karaoz U."/>
            <person name="Brodie E.L."/>
            <person name="Williams K.H."/>
            <person name="Hubbard S.S."/>
            <person name="Banfield J.F."/>
        </authorList>
    </citation>
    <scope>NUCLEOTIDE SEQUENCE [LARGE SCALE GENOMIC DNA]</scope>
</reference>
<comment type="similarity">
    <text evidence="2">Belongs to the Nudix hydrolase family.</text>
</comment>
<comment type="caution">
    <text evidence="13">The sequence shown here is derived from an EMBL/GenBank/DDBJ whole genome shotgun (WGS) entry which is preliminary data.</text>
</comment>
<evidence type="ECO:0000256" key="10">
    <source>
        <dbReference type="ARBA" id="ARBA00035861"/>
    </source>
</evidence>
<evidence type="ECO:0000313" key="13">
    <source>
        <dbReference type="EMBL" id="OHA42807.1"/>
    </source>
</evidence>
<dbReference type="Gene3D" id="3.90.79.10">
    <property type="entry name" value="Nucleoside Triphosphate Pyrophosphohydrolase"/>
    <property type="match status" value="1"/>
</dbReference>
<keyword evidence="5" id="KW-0479">Metal-binding</keyword>
<comment type="cofactor">
    <cofactor evidence="1">
        <name>Mg(2+)</name>
        <dbReference type="ChEBI" id="CHEBI:18420"/>
    </cofactor>
</comment>
<dbReference type="PROSITE" id="PS00893">
    <property type="entry name" value="NUDIX_BOX"/>
    <property type="match status" value="1"/>
</dbReference>
<proteinExistence type="inferred from homology"/>
<dbReference type="Proteomes" id="UP000177269">
    <property type="component" value="Unassembled WGS sequence"/>
</dbReference>
<protein>
    <recommendedName>
        <fullName evidence="11">8-oxo-dGTP diphosphatase</fullName>
        <ecNumber evidence="11">3.6.1.55</ecNumber>
    </recommendedName>
</protein>
<dbReference type="GO" id="GO:0006281">
    <property type="term" value="P:DNA repair"/>
    <property type="evidence" value="ECO:0007669"/>
    <property type="project" value="UniProtKB-KW"/>
</dbReference>
<evidence type="ECO:0000256" key="9">
    <source>
        <dbReference type="ARBA" id="ARBA00023204"/>
    </source>
</evidence>
<evidence type="ECO:0000313" key="14">
    <source>
        <dbReference type="Proteomes" id="UP000177269"/>
    </source>
</evidence>
<dbReference type="GO" id="GO:0044715">
    <property type="term" value="F:8-oxo-dGDP phosphatase activity"/>
    <property type="evidence" value="ECO:0007669"/>
    <property type="project" value="TreeGrafter"/>
</dbReference>
<dbReference type="GO" id="GO:0006260">
    <property type="term" value="P:DNA replication"/>
    <property type="evidence" value="ECO:0007669"/>
    <property type="project" value="UniProtKB-KW"/>
</dbReference>
<dbReference type="SUPFAM" id="SSF55811">
    <property type="entry name" value="Nudix"/>
    <property type="match status" value="1"/>
</dbReference>
<organism evidence="13 14">
    <name type="scientific">Candidatus Taylorbacteria bacterium RIFCSPLOWO2_12_FULL_43_20</name>
    <dbReference type="NCBI Taxonomy" id="1802332"/>
    <lineage>
        <taxon>Bacteria</taxon>
        <taxon>Candidatus Tayloriibacteriota</taxon>
    </lineage>
</organism>
<evidence type="ECO:0000256" key="11">
    <source>
        <dbReference type="ARBA" id="ARBA00038905"/>
    </source>
</evidence>
<evidence type="ECO:0000256" key="3">
    <source>
        <dbReference type="ARBA" id="ARBA00022457"/>
    </source>
</evidence>
<dbReference type="EMBL" id="MHSK01000006">
    <property type="protein sequence ID" value="OHA42807.1"/>
    <property type="molecule type" value="Genomic_DNA"/>
</dbReference>
<dbReference type="InterPro" id="IPR047127">
    <property type="entry name" value="MutT-like"/>
</dbReference>
<dbReference type="AlphaFoldDB" id="A0A1G2P377"/>
<dbReference type="GO" id="GO:0035539">
    <property type="term" value="F:8-oxo-7,8-dihydrodeoxyguanosine triphosphate pyrophosphatase activity"/>
    <property type="evidence" value="ECO:0007669"/>
    <property type="project" value="UniProtKB-EC"/>
</dbReference>
<dbReference type="GO" id="GO:0046872">
    <property type="term" value="F:metal ion binding"/>
    <property type="evidence" value="ECO:0007669"/>
    <property type="project" value="UniProtKB-KW"/>
</dbReference>
<name>A0A1G2P377_9BACT</name>
<keyword evidence="6" id="KW-0227">DNA damage</keyword>
<sequence>MKIKKRQAAGLIPFKKLMNGAQVFLQKRGGDAPRFPGYFGFFGGGMEEGESPENALVREIKEEMDIDIESYNFFGTYDYGDDVNHIFTLEVDDNFENKVNILEGEYGKFFGEKDLAGLKIVEIDKLVLLDFFKNQPINQKRE</sequence>